<evidence type="ECO:0008006" key="11">
    <source>
        <dbReference type="Google" id="ProtNLM"/>
    </source>
</evidence>
<dbReference type="InterPro" id="IPR025405">
    <property type="entry name" value="DUF4131"/>
</dbReference>
<evidence type="ECO:0000259" key="7">
    <source>
        <dbReference type="Pfam" id="PF03772"/>
    </source>
</evidence>
<name>A0A2H0V425_9BACT</name>
<dbReference type="PANTHER" id="PTHR30619:SF1">
    <property type="entry name" value="RECOMBINATION PROTEIN 2"/>
    <property type="match status" value="1"/>
</dbReference>
<dbReference type="Proteomes" id="UP000229901">
    <property type="component" value="Unassembled WGS sequence"/>
</dbReference>
<evidence type="ECO:0000313" key="10">
    <source>
        <dbReference type="Proteomes" id="UP000229901"/>
    </source>
</evidence>
<dbReference type="EMBL" id="PFAP01000035">
    <property type="protein sequence ID" value="PIR93798.1"/>
    <property type="molecule type" value="Genomic_DNA"/>
</dbReference>
<accession>A0A2H0V425</accession>
<keyword evidence="4 6" id="KW-1133">Transmembrane helix</keyword>
<sequence length="489" mass="55851">MNKSSKIFFFWLFFLAGIFISNYFLINSHFIYVLCVFVPIALLIIRQKMMAVLLFALIIGIWRLQIDIPTINTGHIAYYIDQKITFEAIISEVDTRSDHVKLTAETEFIIINKQISNVRGKILIKNSLYPKYNYGDKIQVECKIVKPEPIENFRYDRYLARYNIYATCYQPRIQVIATNQGNYVLAAILNFKKKIENIINKTIPEPQAAFLSGILLGTRTGIPQNLLDKFNTTGITHIIAISGYNITIIATILMNLTLALYIPRKKAFWLILITIIAFTILAGMSAAVVRASIMGMLVLYVKYLGRKSSTTNILIYSATLMCLINPKILRDDAGFQLSFMATIGLIYFEPIVSKYFQWVTPKFGIQENFVCTISAIILTTPLILYQFGRLSIVAPIVNLLILSIIPPIMLVGFIQVIFGAISISLGQAIGHISWLMMEYIIQIVNVFSSWIWASINIHFNVYLMLSSYLLIFYLIKKKKYVQTQENLIH</sequence>
<feature type="transmembrane region" description="Helical" evidence="6">
    <location>
        <begin position="238"/>
        <end position="262"/>
    </location>
</feature>
<dbReference type="PANTHER" id="PTHR30619">
    <property type="entry name" value="DNA INTERNALIZATION/COMPETENCE PROTEIN COMEC/REC2"/>
    <property type="match status" value="1"/>
</dbReference>
<evidence type="ECO:0000313" key="9">
    <source>
        <dbReference type="EMBL" id="PIR93798.1"/>
    </source>
</evidence>
<evidence type="ECO:0000256" key="6">
    <source>
        <dbReference type="SAM" id="Phobius"/>
    </source>
</evidence>
<comment type="caution">
    <text evidence="9">The sequence shown here is derived from an EMBL/GenBank/DDBJ whole genome shotgun (WGS) entry which is preliminary data.</text>
</comment>
<dbReference type="GO" id="GO:0005886">
    <property type="term" value="C:plasma membrane"/>
    <property type="evidence" value="ECO:0007669"/>
    <property type="project" value="UniProtKB-SubCell"/>
</dbReference>
<dbReference type="Pfam" id="PF13567">
    <property type="entry name" value="DUF4131"/>
    <property type="match status" value="1"/>
</dbReference>
<feature type="domain" description="ComEC/Rec2-related protein" evidence="7">
    <location>
        <begin position="214"/>
        <end position="475"/>
    </location>
</feature>
<evidence type="ECO:0000256" key="2">
    <source>
        <dbReference type="ARBA" id="ARBA00022475"/>
    </source>
</evidence>
<evidence type="ECO:0000256" key="3">
    <source>
        <dbReference type="ARBA" id="ARBA00022692"/>
    </source>
</evidence>
<evidence type="ECO:0000256" key="1">
    <source>
        <dbReference type="ARBA" id="ARBA00004651"/>
    </source>
</evidence>
<reference evidence="10" key="1">
    <citation type="submission" date="2017-09" db="EMBL/GenBank/DDBJ databases">
        <title>Depth-based differentiation of microbial function through sediment-hosted aquifers and enrichment of novel symbionts in the deep terrestrial subsurface.</title>
        <authorList>
            <person name="Probst A.J."/>
            <person name="Ladd B."/>
            <person name="Jarett J.K."/>
            <person name="Geller-Mcgrath D.E."/>
            <person name="Sieber C.M.K."/>
            <person name="Emerson J.B."/>
            <person name="Anantharaman K."/>
            <person name="Thomas B.C."/>
            <person name="Malmstrom R."/>
            <person name="Stieglmeier M."/>
            <person name="Klingl A."/>
            <person name="Woyke T."/>
            <person name="Ryan C.M."/>
            <person name="Banfield J.F."/>
        </authorList>
    </citation>
    <scope>NUCLEOTIDE SEQUENCE [LARGE SCALE GENOMIC DNA]</scope>
</reference>
<evidence type="ECO:0000256" key="5">
    <source>
        <dbReference type="ARBA" id="ARBA00023136"/>
    </source>
</evidence>
<dbReference type="InterPro" id="IPR052159">
    <property type="entry name" value="Competence_DNA_uptake"/>
</dbReference>
<feature type="transmembrane region" description="Helical" evidence="6">
    <location>
        <begin position="7"/>
        <end position="25"/>
    </location>
</feature>
<feature type="transmembrane region" description="Helical" evidence="6">
    <location>
        <begin position="31"/>
        <end position="62"/>
    </location>
</feature>
<feature type="transmembrane region" description="Helical" evidence="6">
    <location>
        <begin position="335"/>
        <end position="356"/>
    </location>
</feature>
<feature type="transmembrane region" description="Helical" evidence="6">
    <location>
        <begin position="313"/>
        <end position="329"/>
    </location>
</feature>
<dbReference type="NCBIfam" id="TIGR00360">
    <property type="entry name" value="ComEC_N-term"/>
    <property type="match status" value="1"/>
</dbReference>
<evidence type="ECO:0000259" key="8">
    <source>
        <dbReference type="Pfam" id="PF13567"/>
    </source>
</evidence>
<dbReference type="InterPro" id="IPR004477">
    <property type="entry name" value="ComEC_N"/>
</dbReference>
<evidence type="ECO:0000256" key="4">
    <source>
        <dbReference type="ARBA" id="ARBA00022989"/>
    </source>
</evidence>
<protein>
    <recommendedName>
        <fullName evidence="11">ComEC/Rec2-related protein domain-containing protein</fullName>
    </recommendedName>
</protein>
<feature type="domain" description="DUF4131" evidence="8">
    <location>
        <begin position="32"/>
        <end position="171"/>
    </location>
</feature>
<feature type="transmembrane region" description="Helical" evidence="6">
    <location>
        <begin position="368"/>
        <end position="387"/>
    </location>
</feature>
<feature type="transmembrane region" description="Helical" evidence="6">
    <location>
        <begin position="399"/>
        <end position="421"/>
    </location>
</feature>
<feature type="transmembrane region" description="Helical" evidence="6">
    <location>
        <begin position="459"/>
        <end position="475"/>
    </location>
</feature>
<gene>
    <name evidence="9" type="ORF">COT97_04545</name>
</gene>
<proteinExistence type="predicted"/>
<keyword evidence="3 6" id="KW-0812">Transmembrane</keyword>
<dbReference type="AlphaFoldDB" id="A0A2H0V425"/>
<dbReference type="Pfam" id="PF03772">
    <property type="entry name" value="Competence"/>
    <property type="match status" value="1"/>
</dbReference>
<comment type="subcellular location">
    <subcellularLocation>
        <location evidence="1">Cell membrane</location>
        <topology evidence="1">Multi-pass membrane protein</topology>
    </subcellularLocation>
</comment>
<keyword evidence="2" id="KW-1003">Cell membrane</keyword>
<keyword evidence="5 6" id="KW-0472">Membrane</keyword>
<organism evidence="9 10">
    <name type="scientific">Candidatus Falkowbacteria bacterium CG10_big_fil_rev_8_21_14_0_10_39_11</name>
    <dbReference type="NCBI Taxonomy" id="1974565"/>
    <lineage>
        <taxon>Bacteria</taxon>
        <taxon>Candidatus Falkowiibacteriota</taxon>
    </lineage>
</organism>
<feature type="transmembrane region" description="Helical" evidence="6">
    <location>
        <begin position="268"/>
        <end position="301"/>
    </location>
</feature>